<dbReference type="Pfam" id="PF03704">
    <property type="entry name" value="BTAD"/>
    <property type="match status" value="1"/>
</dbReference>
<evidence type="ECO:0000259" key="3">
    <source>
        <dbReference type="SMART" id="SM01043"/>
    </source>
</evidence>
<evidence type="ECO:0000256" key="1">
    <source>
        <dbReference type="ARBA" id="ARBA00022741"/>
    </source>
</evidence>
<dbReference type="InterPro" id="IPR027417">
    <property type="entry name" value="P-loop_NTPase"/>
</dbReference>
<dbReference type="AlphaFoldDB" id="A0A3G3K479"/>
<dbReference type="GO" id="GO:0005737">
    <property type="term" value="C:cytoplasm"/>
    <property type="evidence" value="ECO:0007669"/>
    <property type="project" value="TreeGrafter"/>
</dbReference>
<dbReference type="PANTHER" id="PTHR16305">
    <property type="entry name" value="TESTICULAR SOLUBLE ADENYLYL CYCLASE"/>
    <property type="match status" value="1"/>
</dbReference>
<accession>A0A3G3K479</accession>
<dbReference type="EMBL" id="CP033433">
    <property type="protein sequence ID" value="AYQ74961.1"/>
    <property type="molecule type" value="Genomic_DNA"/>
</dbReference>
<dbReference type="KEGG" id="coh:EAV92_21835"/>
<dbReference type="InterPro" id="IPR011990">
    <property type="entry name" value="TPR-like_helical_dom_sf"/>
</dbReference>
<dbReference type="SMART" id="SM00028">
    <property type="entry name" value="TPR"/>
    <property type="match status" value="4"/>
</dbReference>
<dbReference type="Pfam" id="PF13424">
    <property type="entry name" value="TPR_12"/>
    <property type="match status" value="1"/>
</dbReference>
<evidence type="ECO:0000313" key="4">
    <source>
        <dbReference type="EMBL" id="AYQ74961.1"/>
    </source>
</evidence>
<keyword evidence="2" id="KW-0067">ATP-binding</keyword>
<evidence type="ECO:0000256" key="2">
    <source>
        <dbReference type="ARBA" id="ARBA00022840"/>
    </source>
</evidence>
<dbReference type="Gene3D" id="1.25.40.10">
    <property type="entry name" value="Tetratricopeptide repeat domain"/>
    <property type="match status" value="4"/>
</dbReference>
<organism evidence="4 5">
    <name type="scientific">Cohnella candidum</name>
    <dbReference type="NCBI Taxonomy" id="2674991"/>
    <lineage>
        <taxon>Bacteria</taxon>
        <taxon>Bacillati</taxon>
        <taxon>Bacillota</taxon>
        <taxon>Bacilli</taxon>
        <taxon>Bacillales</taxon>
        <taxon>Paenibacillaceae</taxon>
        <taxon>Cohnella</taxon>
    </lineage>
</organism>
<dbReference type="GO" id="GO:0004016">
    <property type="term" value="F:adenylate cyclase activity"/>
    <property type="evidence" value="ECO:0007669"/>
    <property type="project" value="TreeGrafter"/>
</dbReference>
<name>A0A3G3K479_9BACL</name>
<dbReference type="InterPro" id="IPR019734">
    <property type="entry name" value="TPR_rpt"/>
</dbReference>
<feature type="domain" description="Bacterial transcriptional activator" evidence="3">
    <location>
        <begin position="141"/>
        <end position="274"/>
    </location>
</feature>
<dbReference type="InterPro" id="IPR005158">
    <property type="entry name" value="BTAD"/>
</dbReference>
<keyword evidence="5" id="KW-1185">Reference proteome</keyword>
<protein>
    <recommendedName>
        <fullName evidence="3">Bacterial transcriptional activator domain-containing protein</fullName>
    </recommendedName>
</protein>
<dbReference type="GO" id="GO:0005524">
    <property type="term" value="F:ATP binding"/>
    <property type="evidence" value="ECO:0007669"/>
    <property type="project" value="UniProtKB-KW"/>
</dbReference>
<sequence length="1152" mass="130203">MLPLSGRFVNRGLFVQGRILWEFTEIRINGPYRKMEVSKVDGCCFQLLGGWKLSIGGEDCTGSVPGGRARLLLAYLALAYGEHPGRRQIAFAFWPDSSEKQALSNLRKLLHDLRATLPRIDRYLVVTQTSIHWNPDAGFHCDAGAFMRSAQGDALEELLRAETLYRGELLPGFYEDWLEPKRESFAQAYVNVLEKLTSIMENRRDYKTALHYAGKLLIHQRTREETYRTLMRLHALNLDTASVTKTYRQLARTLQDELGIGPSGETTELLMALTENARAPSFTPSAPGPLIGRIAEWDALSEAWRQAADGRPSLLALQGEAGIGKTRLAEEFRGWAERQGIRTAMAVCLPSVKSLSYSPVKAWLRSLPMPQLSRARLSELARLLPELLDRYPDLAGPNPIRENWQLNVWYEAIERMLLDRQPLLLLLDNLQWSDGETLQLLAYLLRSDSNAKLLVIATMRTEESMGEAAAQLLNALRIERKLTEWTLAPLSEEETKRLIAQSASDAAAERLGSDVYVQTGGNPLFIVETMRDWQSGTGSRKAGLSPVAKSIVEHRLGKLTPVQRRLAAVMAAVGKPAKPAFLAAVADMEEETVAEQSNRLASLKILREVGGGSYDFTHDLIRETAYRMQRAGVRRKCHGQIARCLTDSHRRLPESAAAEAALHYELAEMDEEAILHYETAALAAEKLFANETRIQYYRKLMSLQPQEPLLPVVIKLGEALLTVGDGEEAERTYRNWLERYGYTAAIRERSLCDVALGHCLRVQGRYGEARFHLERALDYFSLTEDQAGLSLVYGTLGYLHYFMGQYEQARNYLLARLRLPEVDNRTRDDCRFYHCLGFLSYDQCEYEEALGWFKKQIRLATDIRDRQHVGDAMGGLALVYLEIDEMDQAFGRIVEKIEISRAIGTRAGFATAVGMLGKYYQMLGSYVQAQSCIAFCLEESVRLKDWHIVTVVLGIEGSILLEQRRYEEAAAMIDRAIRLARKIMIPFSECDGLALKSLLMHRRAQIGSALEAAEEALRIADRLSRKDMQISLRVRRILLESELGRITPDEAIDSLERLMESASLPQREAEIRFAQWKLKPESPDFRTASVRLNEELYRKSGGKVDYLVRCREMGEAPAAIAARPMPRFAAEAALNRTVSRRVLEEIDRYLNE</sequence>
<dbReference type="SUPFAM" id="SSF48452">
    <property type="entry name" value="TPR-like"/>
    <property type="match status" value="3"/>
</dbReference>
<dbReference type="InterPro" id="IPR036388">
    <property type="entry name" value="WH-like_DNA-bd_sf"/>
</dbReference>
<reference evidence="4 5" key="1">
    <citation type="submission" date="2018-10" db="EMBL/GenBank/DDBJ databases">
        <title>Genome Sequence of Cohnella sp.</title>
        <authorList>
            <person name="Srinivasan S."/>
            <person name="Kim M.K."/>
        </authorList>
    </citation>
    <scope>NUCLEOTIDE SEQUENCE [LARGE SCALE GENOMIC DNA]</scope>
    <source>
        <strain evidence="4 5">18JY8-7</strain>
    </source>
</reference>
<dbReference type="PANTHER" id="PTHR16305:SF28">
    <property type="entry name" value="GUANYLATE CYCLASE DOMAIN-CONTAINING PROTEIN"/>
    <property type="match status" value="1"/>
</dbReference>
<dbReference type="Gene3D" id="1.10.10.10">
    <property type="entry name" value="Winged helix-like DNA-binding domain superfamily/Winged helix DNA-binding domain"/>
    <property type="match status" value="1"/>
</dbReference>
<keyword evidence="1" id="KW-0547">Nucleotide-binding</keyword>
<dbReference type="Proteomes" id="UP000269097">
    <property type="component" value="Chromosome"/>
</dbReference>
<evidence type="ECO:0000313" key="5">
    <source>
        <dbReference type="Proteomes" id="UP000269097"/>
    </source>
</evidence>
<dbReference type="SMART" id="SM01043">
    <property type="entry name" value="BTAD"/>
    <property type="match status" value="1"/>
</dbReference>
<proteinExistence type="predicted"/>
<dbReference type="InterPro" id="IPR041664">
    <property type="entry name" value="AAA_16"/>
</dbReference>
<dbReference type="Pfam" id="PF13191">
    <property type="entry name" value="AAA_16"/>
    <property type="match status" value="1"/>
</dbReference>
<gene>
    <name evidence="4" type="ORF">EAV92_21835</name>
</gene>
<dbReference type="SUPFAM" id="SSF52540">
    <property type="entry name" value="P-loop containing nucleoside triphosphate hydrolases"/>
    <property type="match status" value="1"/>
</dbReference>